<evidence type="ECO:0000256" key="1">
    <source>
        <dbReference type="SAM" id="MobiDB-lite"/>
    </source>
</evidence>
<dbReference type="EMBL" id="KQ976455">
    <property type="protein sequence ID" value="KYM85021.1"/>
    <property type="molecule type" value="Genomic_DNA"/>
</dbReference>
<feature type="region of interest" description="Disordered" evidence="1">
    <location>
        <begin position="21"/>
        <end position="52"/>
    </location>
</feature>
<accession>A0A195BIV3</accession>
<feature type="compositionally biased region" description="Basic and acidic residues" evidence="1">
    <location>
        <begin position="24"/>
        <end position="36"/>
    </location>
</feature>
<reference evidence="2 3" key="1">
    <citation type="submission" date="2015-09" db="EMBL/GenBank/DDBJ databases">
        <title>Atta colombica WGS genome.</title>
        <authorList>
            <person name="Nygaard S."/>
            <person name="Hu H."/>
            <person name="Boomsma J."/>
            <person name="Zhang G."/>
        </authorList>
    </citation>
    <scope>NUCLEOTIDE SEQUENCE [LARGE SCALE GENOMIC DNA]</scope>
    <source>
        <strain evidence="2">Treedump-2</strain>
        <tissue evidence="2">Whole body</tissue>
    </source>
</reference>
<name>A0A195BIV3_9HYME</name>
<protein>
    <submittedName>
        <fullName evidence="2">Uncharacterized protein</fullName>
    </submittedName>
</protein>
<sequence>MRFGVVRAKGWVFSLFGKRRQRRKGEVQGKGGENESRSVSSRSSTSPTLHNTVCLPSTASIDWTPYCLR</sequence>
<evidence type="ECO:0000313" key="2">
    <source>
        <dbReference type="EMBL" id="KYM85021.1"/>
    </source>
</evidence>
<feature type="compositionally biased region" description="Low complexity" evidence="1">
    <location>
        <begin position="37"/>
        <end position="46"/>
    </location>
</feature>
<proteinExistence type="predicted"/>
<organism evidence="2 3">
    <name type="scientific">Atta colombica</name>
    <dbReference type="NCBI Taxonomy" id="520822"/>
    <lineage>
        <taxon>Eukaryota</taxon>
        <taxon>Metazoa</taxon>
        <taxon>Ecdysozoa</taxon>
        <taxon>Arthropoda</taxon>
        <taxon>Hexapoda</taxon>
        <taxon>Insecta</taxon>
        <taxon>Pterygota</taxon>
        <taxon>Neoptera</taxon>
        <taxon>Endopterygota</taxon>
        <taxon>Hymenoptera</taxon>
        <taxon>Apocrita</taxon>
        <taxon>Aculeata</taxon>
        <taxon>Formicoidea</taxon>
        <taxon>Formicidae</taxon>
        <taxon>Myrmicinae</taxon>
        <taxon>Atta</taxon>
    </lineage>
</organism>
<dbReference type="AlphaFoldDB" id="A0A195BIV3"/>
<dbReference type="Proteomes" id="UP000078540">
    <property type="component" value="Unassembled WGS sequence"/>
</dbReference>
<gene>
    <name evidence="2" type="ORF">ALC53_04809</name>
</gene>
<evidence type="ECO:0000313" key="3">
    <source>
        <dbReference type="Proteomes" id="UP000078540"/>
    </source>
</evidence>
<keyword evidence="3" id="KW-1185">Reference proteome</keyword>